<evidence type="ECO:0000313" key="4">
    <source>
        <dbReference type="Proteomes" id="UP000035100"/>
    </source>
</evidence>
<evidence type="ECO:0000313" key="3">
    <source>
        <dbReference type="EMBL" id="KIQ69994.1"/>
    </source>
</evidence>
<dbReference type="EMBL" id="AONG01000008">
    <property type="protein sequence ID" value="KIQ69994.1"/>
    <property type="molecule type" value="Genomic_DNA"/>
</dbReference>
<feature type="transmembrane region" description="Helical" evidence="1">
    <location>
        <begin position="36"/>
        <end position="53"/>
    </location>
</feature>
<keyword evidence="4" id="KW-1185">Reference proteome</keyword>
<dbReference type="RefSeq" id="WP_018301073.1">
    <property type="nucleotide sequence ID" value="NZ_KB902276.1"/>
</dbReference>
<dbReference type="Proteomes" id="UP000035100">
    <property type="component" value="Unassembled WGS sequence"/>
</dbReference>
<dbReference type="OrthoDB" id="197461at2"/>
<sequence length="76" mass="8231">MDTTARTITKAISWQAWGLVTMTLIGWLMTGSVQQGGALALTLALVGLVSYILHERLWARVRWGRTNGAGGFTIPS</sequence>
<evidence type="ECO:0000259" key="2">
    <source>
        <dbReference type="Pfam" id="PF09834"/>
    </source>
</evidence>
<name>A0A0D0Q696_9RHOB</name>
<protein>
    <submittedName>
        <fullName evidence="3">Putative membrane protein</fullName>
    </submittedName>
</protein>
<dbReference type="InterPro" id="IPR018638">
    <property type="entry name" value="DUF2061_membrane"/>
</dbReference>
<evidence type="ECO:0000256" key="1">
    <source>
        <dbReference type="SAM" id="Phobius"/>
    </source>
</evidence>
<feature type="transmembrane region" description="Helical" evidence="1">
    <location>
        <begin position="12"/>
        <end position="30"/>
    </location>
</feature>
<dbReference type="Pfam" id="PF09834">
    <property type="entry name" value="DUF2061"/>
    <property type="match status" value="1"/>
</dbReference>
<proteinExistence type="predicted"/>
<accession>A0A0D0Q696</accession>
<comment type="caution">
    <text evidence="3">The sequence shown here is derived from an EMBL/GenBank/DDBJ whole genome shotgun (WGS) entry which is preliminary data.</text>
</comment>
<organism evidence="3 4">
    <name type="scientific">Wenxinia marina DSM 24838</name>
    <dbReference type="NCBI Taxonomy" id="1123501"/>
    <lineage>
        <taxon>Bacteria</taxon>
        <taxon>Pseudomonadati</taxon>
        <taxon>Pseudomonadota</taxon>
        <taxon>Alphaproteobacteria</taxon>
        <taxon>Rhodobacterales</taxon>
        <taxon>Roseobacteraceae</taxon>
        <taxon>Wenxinia</taxon>
    </lineage>
</organism>
<keyword evidence="1" id="KW-1133">Transmembrane helix</keyword>
<feature type="domain" description="DUF2061" evidence="2">
    <location>
        <begin position="8"/>
        <end position="59"/>
    </location>
</feature>
<dbReference type="STRING" id="1123501.Wenmar_01564"/>
<gene>
    <name evidence="3" type="ORF">Wenmar_01564</name>
</gene>
<dbReference type="eggNOG" id="COG3205">
    <property type="taxonomic scope" value="Bacteria"/>
</dbReference>
<dbReference type="AlphaFoldDB" id="A0A0D0Q696"/>
<keyword evidence="1" id="KW-0472">Membrane</keyword>
<keyword evidence="1" id="KW-0812">Transmembrane</keyword>
<reference evidence="3 4" key="1">
    <citation type="submission" date="2013-01" db="EMBL/GenBank/DDBJ databases">
        <authorList>
            <person name="Fiebig A."/>
            <person name="Goeker M."/>
            <person name="Klenk H.-P.P."/>
        </authorList>
    </citation>
    <scope>NUCLEOTIDE SEQUENCE [LARGE SCALE GENOMIC DNA]</scope>
    <source>
        <strain evidence="3 4">DSM 24838</strain>
    </source>
</reference>